<dbReference type="InterPro" id="IPR003661">
    <property type="entry name" value="HisK_dim/P_dom"/>
</dbReference>
<evidence type="ECO:0000256" key="10">
    <source>
        <dbReference type="ARBA" id="ARBA00022840"/>
    </source>
</evidence>
<dbReference type="Gene3D" id="3.30.565.10">
    <property type="entry name" value="Histidine kinase-like ATPase, C-terminal domain"/>
    <property type="match status" value="1"/>
</dbReference>
<reference evidence="17 18" key="1">
    <citation type="submission" date="2016-11" db="EMBL/GenBank/DDBJ databases">
        <authorList>
            <person name="Jaros S."/>
            <person name="Januszkiewicz K."/>
            <person name="Wedrychowicz H."/>
        </authorList>
    </citation>
    <scope>NUCLEOTIDE SEQUENCE [LARGE SCALE GENOMIC DNA]</scope>
    <source>
        <strain evidence="17 18">DSM 43832</strain>
    </source>
</reference>
<feature type="domain" description="Histidine kinase" evidence="15">
    <location>
        <begin position="229"/>
        <end position="427"/>
    </location>
</feature>
<dbReference type="Gene3D" id="1.10.287.130">
    <property type="match status" value="1"/>
</dbReference>
<dbReference type="SUPFAM" id="SSF55874">
    <property type="entry name" value="ATPase domain of HSP90 chaperone/DNA topoisomerase II/histidine kinase"/>
    <property type="match status" value="1"/>
</dbReference>
<evidence type="ECO:0000256" key="13">
    <source>
        <dbReference type="SAM" id="MobiDB-lite"/>
    </source>
</evidence>
<dbReference type="SMART" id="SM00304">
    <property type="entry name" value="HAMP"/>
    <property type="match status" value="1"/>
</dbReference>
<dbReference type="CDD" id="cd00082">
    <property type="entry name" value="HisKA"/>
    <property type="match status" value="1"/>
</dbReference>
<dbReference type="RefSeq" id="WP_073457141.1">
    <property type="nucleotide sequence ID" value="NZ_CALGVN010000008.1"/>
</dbReference>
<evidence type="ECO:0000256" key="6">
    <source>
        <dbReference type="ARBA" id="ARBA00022679"/>
    </source>
</evidence>
<dbReference type="InterPro" id="IPR036890">
    <property type="entry name" value="HATPase_C_sf"/>
</dbReference>
<keyword evidence="7 14" id="KW-0812">Transmembrane</keyword>
<protein>
    <recommendedName>
        <fullName evidence="3">histidine kinase</fullName>
        <ecNumber evidence="3">2.7.13.3</ecNumber>
    </recommendedName>
</protein>
<evidence type="ECO:0000256" key="7">
    <source>
        <dbReference type="ARBA" id="ARBA00022692"/>
    </source>
</evidence>
<dbReference type="OrthoDB" id="5499837at2"/>
<evidence type="ECO:0000313" key="18">
    <source>
        <dbReference type="Proteomes" id="UP000184363"/>
    </source>
</evidence>
<dbReference type="InterPro" id="IPR003594">
    <property type="entry name" value="HATPase_dom"/>
</dbReference>
<dbReference type="SUPFAM" id="SSF47384">
    <property type="entry name" value="Homodimeric domain of signal transducing histidine kinase"/>
    <property type="match status" value="1"/>
</dbReference>
<keyword evidence="4" id="KW-1003">Cell membrane</keyword>
<keyword evidence="6" id="KW-0808">Transferase</keyword>
<evidence type="ECO:0000256" key="14">
    <source>
        <dbReference type="SAM" id="Phobius"/>
    </source>
</evidence>
<evidence type="ECO:0000256" key="1">
    <source>
        <dbReference type="ARBA" id="ARBA00000085"/>
    </source>
</evidence>
<keyword evidence="10" id="KW-0067">ATP-binding</keyword>
<dbReference type="SMART" id="SM00387">
    <property type="entry name" value="HATPase_c"/>
    <property type="match status" value="1"/>
</dbReference>
<comment type="catalytic activity">
    <reaction evidence="1">
        <text>ATP + protein L-histidine = ADP + protein N-phospho-L-histidine.</text>
        <dbReference type="EC" id="2.7.13.3"/>
    </reaction>
</comment>
<dbReference type="InterPro" id="IPR003660">
    <property type="entry name" value="HAMP_dom"/>
</dbReference>
<keyword evidence="8" id="KW-0547">Nucleotide-binding</keyword>
<accession>A0A1M6TFR3</accession>
<dbReference type="SMART" id="SM00388">
    <property type="entry name" value="HisKA"/>
    <property type="match status" value="1"/>
</dbReference>
<dbReference type="EC" id="2.7.13.3" evidence="3"/>
<dbReference type="PROSITE" id="PS50109">
    <property type="entry name" value="HIS_KIN"/>
    <property type="match status" value="1"/>
</dbReference>
<keyword evidence="11 14" id="KW-1133">Transmembrane helix</keyword>
<dbReference type="GO" id="GO:0005886">
    <property type="term" value="C:plasma membrane"/>
    <property type="evidence" value="ECO:0007669"/>
    <property type="project" value="UniProtKB-SubCell"/>
</dbReference>
<feature type="region of interest" description="Disordered" evidence="13">
    <location>
        <begin position="429"/>
        <end position="454"/>
    </location>
</feature>
<evidence type="ECO:0000256" key="11">
    <source>
        <dbReference type="ARBA" id="ARBA00022989"/>
    </source>
</evidence>
<dbReference type="Pfam" id="PF00512">
    <property type="entry name" value="HisKA"/>
    <property type="match status" value="1"/>
</dbReference>
<dbReference type="PANTHER" id="PTHR44936:SF9">
    <property type="entry name" value="SENSOR PROTEIN CREC"/>
    <property type="match status" value="1"/>
</dbReference>
<dbReference type="GO" id="GO:0000155">
    <property type="term" value="F:phosphorelay sensor kinase activity"/>
    <property type="evidence" value="ECO:0007669"/>
    <property type="project" value="InterPro"/>
</dbReference>
<dbReference type="GO" id="GO:0005524">
    <property type="term" value="F:ATP binding"/>
    <property type="evidence" value="ECO:0007669"/>
    <property type="project" value="UniProtKB-KW"/>
</dbReference>
<organism evidence="17 18">
    <name type="scientific">Pseudonocardia thermophila</name>
    <dbReference type="NCBI Taxonomy" id="1848"/>
    <lineage>
        <taxon>Bacteria</taxon>
        <taxon>Bacillati</taxon>
        <taxon>Actinomycetota</taxon>
        <taxon>Actinomycetes</taxon>
        <taxon>Pseudonocardiales</taxon>
        <taxon>Pseudonocardiaceae</taxon>
        <taxon>Pseudonocardia</taxon>
    </lineage>
</organism>
<evidence type="ECO:0000256" key="4">
    <source>
        <dbReference type="ARBA" id="ARBA00022475"/>
    </source>
</evidence>
<feature type="domain" description="HAMP" evidence="16">
    <location>
        <begin position="169"/>
        <end position="221"/>
    </location>
</feature>
<keyword evidence="9 17" id="KW-0418">Kinase</keyword>
<feature type="transmembrane region" description="Helical" evidence="14">
    <location>
        <begin position="5"/>
        <end position="28"/>
    </location>
</feature>
<keyword evidence="12" id="KW-0902">Two-component regulatory system</keyword>
<comment type="subcellular location">
    <subcellularLocation>
        <location evidence="2">Cell membrane</location>
        <topology evidence="2">Multi-pass membrane protein</topology>
    </subcellularLocation>
</comment>
<dbReference type="Pfam" id="PF00672">
    <property type="entry name" value="HAMP"/>
    <property type="match status" value="1"/>
</dbReference>
<dbReference type="InterPro" id="IPR050980">
    <property type="entry name" value="2C_sensor_his_kinase"/>
</dbReference>
<dbReference type="PANTHER" id="PTHR44936">
    <property type="entry name" value="SENSOR PROTEIN CREC"/>
    <property type="match status" value="1"/>
</dbReference>
<evidence type="ECO:0000256" key="3">
    <source>
        <dbReference type="ARBA" id="ARBA00012438"/>
    </source>
</evidence>
<dbReference type="AlphaFoldDB" id="A0A1M6TFR3"/>
<sequence>MRKRIVLLTVVAAAVAIILFVIPLALIAERFYMSVEVAELEREANSVVSDVSGDIQRGRVPPPAWIEDEINAAIYDHRGVKVAGDGPPLADQAVRKAINEGEVEHSDDDLDELVVAVPIFHDGDVEAVVRATRSGEQVIENLAYRYAQIAALAVLAVLVTWLLARLMAARLAGSVEDLSRRALRLGDGDFTTDDTVTGIPEIDEVRSALNATATRLDALLARERAFSAEASHQLRTPLTGLQLRLEAALRSGREDHTAAIMASLAEVDRLERTITDLLALARGTRQKGVLDLTGLLNEVEQVWGPRLTAEQRALRFAVEDDLPPVEASTAAIRQVLTVLMGNALEHGRGTVTVGVRDIEDAVAIDVADEGSVEVGAGQDLFERREPDAEGHGIGLALARRLVEAEGGRLQLTSSDPTRLTMFLPVKPPQMAEPPPTPERGVQGVLQLPTGWTRP</sequence>
<evidence type="ECO:0000259" key="16">
    <source>
        <dbReference type="PROSITE" id="PS50885"/>
    </source>
</evidence>
<keyword evidence="14" id="KW-0472">Membrane</keyword>
<evidence type="ECO:0000313" key="17">
    <source>
        <dbReference type="EMBL" id="SHK55783.1"/>
    </source>
</evidence>
<feature type="transmembrane region" description="Helical" evidence="14">
    <location>
        <begin position="143"/>
        <end position="164"/>
    </location>
</feature>
<evidence type="ECO:0000256" key="9">
    <source>
        <dbReference type="ARBA" id="ARBA00022777"/>
    </source>
</evidence>
<dbReference type="InterPro" id="IPR036097">
    <property type="entry name" value="HisK_dim/P_sf"/>
</dbReference>
<dbReference type="PROSITE" id="PS50885">
    <property type="entry name" value="HAMP"/>
    <property type="match status" value="1"/>
</dbReference>
<dbReference type="InterPro" id="IPR005467">
    <property type="entry name" value="His_kinase_dom"/>
</dbReference>
<evidence type="ECO:0000259" key="15">
    <source>
        <dbReference type="PROSITE" id="PS50109"/>
    </source>
</evidence>
<dbReference type="CDD" id="cd00075">
    <property type="entry name" value="HATPase"/>
    <property type="match status" value="1"/>
</dbReference>
<evidence type="ECO:0000256" key="5">
    <source>
        <dbReference type="ARBA" id="ARBA00022553"/>
    </source>
</evidence>
<evidence type="ECO:0000256" key="8">
    <source>
        <dbReference type="ARBA" id="ARBA00022741"/>
    </source>
</evidence>
<name>A0A1M6TFR3_PSETH</name>
<dbReference type="Pfam" id="PF02518">
    <property type="entry name" value="HATPase_c"/>
    <property type="match status" value="1"/>
</dbReference>
<gene>
    <name evidence="17" type="ORF">SAMN05443637_10814</name>
</gene>
<dbReference type="EMBL" id="FRAP01000008">
    <property type="protein sequence ID" value="SHK55783.1"/>
    <property type="molecule type" value="Genomic_DNA"/>
</dbReference>
<evidence type="ECO:0000256" key="12">
    <source>
        <dbReference type="ARBA" id="ARBA00023012"/>
    </source>
</evidence>
<keyword evidence="18" id="KW-1185">Reference proteome</keyword>
<keyword evidence="5" id="KW-0597">Phosphoprotein</keyword>
<dbReference type="Proteomes" id="UP000184363">
    <property type="component" value="Unassembled WGS sequence"/>
</dbReference>
<dbReference type="Gene3D" id="6.10.340.10">
    <property type="match status" value="1"/>
</dbReference>
<dbReference type="STRING" id="1848.SAMN05443637_10814"/>
<evidence type="ECO:0000256" key="2">
    <source>
        <dbReference type="ARBA" id="ARBA00004651"/>
    </source>
</evidence>
<proteinExistence type="predicted"/>